<gene>
    <name evidence="15" type="ORF">QLX08_008767</name>
</gene>
<proteinExistence type="inferred from homology"/>
<comment type="caution">
    <text evidence="15">The sequence shown here is derived from an EMBL/GenBank/DDBJ whole genome shotgun (WGS) entry which is preliminary data.</text>
</comment>
<evidence type="ECO:0000256" key="10">
    <source>
        <dbReference type="ARBA" id="ARBA00023128"/>
    </source>
</evidence>
<keyword evidence="6 14" id="KW-0812">Transmembrane</keyword>
<dbReference type="EMBL" id="JAWNGG020000189">
    <property type="protein sequence ID" value="KAK9297528.1"/>
    <property type="molecule type" value="Genomic_DNA"/>
</dbReference>
<evidence type="ECO:0000313" key="15">
    <source>
        <dbReference type="EMBL" id="KAK9297528.1"/>
    </source>
</evidence>
<keyword evidence="7" id="KW-0999">Mitochondrion inner membrane</keyword>
<evidence type="ECO:0000256" key="14">
    <source>
        <dbReference type="SAM" id="Phobius"/>
    </source>
</evidence>
<feature type="transmembrane region" description="Helical" evidence="14">
    <location>
        <begin position="66"/>
        <end position="84"/>
    </location>
</feature>
<name>A0AAW0ZJ63_9HYME</name>
<evidence type="ECO:0000256" key="13">
    <source>
        <dbReference type="ARBA" id="ARBA00030987"/>
    </source>
</evidence>
<keyword evidence="16" id="KW-1185">Reference proteome</keyword>
<reference evidence="15 16" key="1">
    <citation type="submission" date="2024-05" db="EMBL/GenBank/DDBJ databases">
        <title>The nuclear and mitochondrial genome assemblies of Tetragonisca angustula (Apidae: Meliponini), a tiny yet remarkable pollinator in the Neotropics.</title>
        <authorList>
            <person name="Ferrari R."/>
            <person name="Ricardo P.C."/>
            <person name="Dias F.C."/>
            <person name="Araujo N.S."/>
            <person name="Soares D.O."/>
            <person name="Zhou Q.-S."/>
            <person name="Zhu C.-D."/>
            <person name="Coutinho L."/>
            <person name="Airas M.C."/>
            <person name="Batista T.M."/>
        </authorList>
    </citation>
    <scope>NUCLEOTIDE SEQUENCE [LARGE SCALE GENOMIC DNA]</scope>
    <source>
        <strain evidence="15">ASF017062</strain>
        <tissue evidence="15">Abdomen</tissue>
    </source>
</reference>
<sequence length="113" mass="13564">MSQKTFDVSAKQREILQFKHTRKIQLRQEYLKETLNPAMQTMPVDNAIQRLALLRSQHEFVGQTRFWPHIVLGIAYLGTIYLSARILKYFKDKQEHIYRTGQLSYRDREFKFA</sequence>
<evidence type="ECO:0000313" key="16">
    <source>
        <dbReference type="Proteomes" id="UP001432146"/>
    </source>
</evidence>
<accession>A0AAW0ZJ63</accession>
<dbReference type="AlphaFoldDB" id="A0AAW0ZJ63"/>
<keyword evidence="4" id="KW-0813">Transport</keyword>
<organism evidence="15 16">
    <name type="scientific">Tetragonisca angustula</name>
    <dbReference type="NCBI Taxonomy" id="166442"/>
    <lineage>
        <taxon>Eukaryota</taxon>
        <taxon>Metazoa</taxon>
        <taxon>Ecdysozoa</taxon>
        <taxon>Arthropoda</taxon>
        <taxon>Hexapoda</taxon>
        <taxon>Insecta</taxon>
        <taxon>Pterygota</taxon>
        <taxon>Neoptera</taxon>
        <taxon>Endopterygota</taxon>
        <taxon>Hymenoptera</taxon>
        <taxon>Apocrita</taxon>
        <taxon>Aculeata</taxon>
        <taxon>Apoidea</taxon>
        <taxon>Anthophila</taxon>
        <taxon>Apidae</taxon>
        <taxon>Tetragonisca</taxon>
    </lineage>
</organism>
<evidence type="ECO:0000256" key="12">
    <source>
        <dbReference type="ARBA" id="ARBA00030212"/>
    </source>
</evidence>
<evidence type="ECO:0000256" key="1">
    <source>
        <dbReference type="ARBA" id="ARBA00004434"/>
    </source>
</evidence>
<evidence type="ECO:0000256" key="11">
    <source>
        <dbReference type="ARBA" id="ARBA00023136"/>
    </source>
</evidence>
<evidence type="ECO:0000256" key="4">
    <source>
        <dbReference type="ARBA" id="ARBA00022448"/>
    </source>
</evidence>
<dbReference type="GO" id="GO:0005743">
    <property type="term" value="C:mitochondrial inner membrane"/>
    <property type="evidence" value="ECO:0007669"/>
    <property type="project" value="UniProtKB-SubCell"/>
</dbReference>
<evidence type="ECO:0000256" key="5">
    <source>
        <dbReference type="ARBA" id="ARBA00022660"/>
    </source>
</evidence>
<dbReference type="InterPro" id="IPR009866">
    <property type="entry name" value="NADH_UbQ_OxRdtase_NDUFB4_su"/>
</dbReference>
<evidence type="ECO:0000256" key="8">
    <source>
        <dbReference type="ARBA" id="ARBA00022982"/>
    </source>
</evidence>
<keyword evidence="9 14" id="KW-1133">Transmembrane helix</keyword>
<protein>
    <recommendedName>
        <fullName evidence="3">NADH dehydrogenase [ubiquinone] 1 beta subcomplex subunit 4</fullName>
    </recommendedName>
    <alternativeName>
        <fullName evidence="12">Complex I-B15</fullName>
    </alternativeName>
    <alternativeName>
        <fullName evidence="13">NADH-ubiquinone oxidoreductase B15 subunit</fullName>
    </alternativeName>
</protein>
<comment type="similarity">
    <text evidence="2">Belongs to the complex I NDUFB4 subunit family.</text>
</comment>
<keyword evidence="11 14" id="KW-0472">Membrane</keyword>
<evidence type="ECO:0000256" key="3">
    <source>
        <dbReference type="ARBA" id="ARBA00018681"/>
    </source>
</evidence>
<keyword evidence="10" id="KW-0496">Mitochondrion</keyword>
<evidence type="ECO:0000256" key="6">
    <source>
        <dbReference type="ARBA" id="ARBA00022692"/>
    </source>
</evidence>
<dbReference type="Pfam" id="PF07225">
    <property type="entry name" value="NDUF_B4"/>
    <property type="match status" value="1"/>
</dbReference>
<keyword evidence="8" id="KW-0249">Electron transport</keyword>
<keyword evidence="5" id="KW-0679">Respiratory chain</keyword>
<evidence type="ECO:0000256" key="7">
    <source>
        <dbReference type="ARBA" id="ARBA00022792"/>
    </source>
</evidence>
<evidence type="ECO:0000256" key="9">
    <source>
        <dbReference type="ARBA" id="ARBA00022989"/>
    </source>
</evidence>
<comment type="subcellular location">
    <subcellularLocation>
        <location evidence="1">Mitochondrion inner membrane</location>
        <topology evidence="1">Single-pass membrane protein</topology>
    </subcellularLocation>
</comment>
<evidence type="ECO:0000256" key="2">
    <source>
        <dbReference type="ARBA" id="ARBA00007260"/>
    </source>
</evidence>
<dbReference type="Proteomes" id="UP001432146">
    <property type="component" value="Unassembled WGS sequence"/>
</dbReference>